<dbReference type="EMBL" id="MU250583">
    <property type="protein sequence ID" value="KAG7439792.1"/>
    <property type="molecule type" value="Genomic_DNA"/>
</dbReference>
<dbReference type="RefSeq" id="XP_043033292.1">
    <property type="nucleotide sequence ID" value="XM_043178065.1"/>
</dbReference>
<dbReference type="GeneID" id="66100352"/>
<dbReference type="AlphaFoldDB" id="A0A9P8AMF6"/>
<sequence>MHTISDIQLPSELVDIIITEFWYSEHPSSGRITFMKACPFINSIWRDVYARITSRDIYVPTAAYLLYLSSIIPRDDSPIYGRLPSDSTRTITCYVDLTNSTDDAAKDPYSVFCSLPNYLGFRRCFSSIE</sequence>
<accession>A0A9P8AMF6</accession>
<evidence type="ECO:0000313" key="2">
    <source>
        <dbReference type="Proteomes" id="UP000812287"/>
    </source>
</evidence>
<proteinExistence type="predicted"/>
<dbReference type="OrthoDB" id="2836053at2759"/>
<keyword evidence="2" id="KW-1185">Reference proteome</keyword>
<dbReference type="Proteomes" id="UP000812287">
    <property type="component" value="Unassembled WGS sequence"/>
</dbReference>
<organism evidence="1 2">
    <name type="scientific">Guyanagaster necrorhizus</name>
    <dbReference type="NCBI Taxonomy" id="856835"/>
    <lineage>
        <taxon>Eukaryota</taxon>
        <taxon>Fungi</taxon>
        <taxon>Dikarya</taxon>
        <taxon>Basidiomycota</taxon>
        <taxon>Agaricomycotina</taxon>
        <taxon>Agaricomycetes</taxon>
        <taxon>Agaricomycetidae</taxon>
        <taxon>Agaricales</taxon>
        <taxon>Marasmiineae</taxon>
        <taxon>Physalacriaceae</taxon>
        <taxon>Guyanagaster</taxon>
    </lineage>
</organism>
<name>A0A9P8AMF6_9AGAR</name>
<reference evidence="1" key="1">
    <citation type="submission" date="2020-11" db="EMBL/GenBank/DDBJ databases">
        <title>Adaptations for nitrogen fixation in a non-lichenized fungal sporocarp promotes dispersal by wood-feeding termites.</title>
        <authorList>
            <consortium name="DOE Joint Genome Institute"/>
            <person name="Koch R.A."/>
            <person name="Yoon G."/>
            <person name="Arayal U."/>
            <person name="Lail K."/>
            <person name="Amirebrahimi M."/>
            <person name="Labutti K."/>
            <person name="Lipzen A."/>
            <person name="Riley R."/>
            <person name="Barry K."/>
            <person name="Henrissat B."/>
            <person name="Grigoriev I.V."/>
            <person name="Herr J.R."/>
            <person name="Aime M.C."/>
        </authorList>
    </citation>
    <scope>NUCLEOTIDE SEQUENCE</scope>
    <source>
        <strain evidence="1">MCA 3950</strain>
    </source>
</reference>
<protein>
    <submittedName>
        <fullName evidence="1">Uncharacterized protein</fullName>
    </submittedName>
</protein>
<comment type="caution">
    <text evidence="1">The sequence shown here is derived from an EMBL/GenBank/DDBJ whole genome shotgun (WGS) entry which is preliminary data.</text>
</comment>
<gene>
    <name evidence="1" type="ORF">BT62DRAFT_1013417</name>
</gene>
<evidence type="ECO:0000313" key="1">
    <source>
        <dbReference type="EMBL" id="KAG7439792.1"/>
    </source>
</evidence>